<organism evidence="1 2">
    <name type="scientific">Pyropia yezoensis</name>
    <name type="common">Susabi-nori</name>
    <name type="synonym">Porphyra yezoensis</name>
    <dbReference type="NCBI Taxonomy" id="2788"/>
    <lineage>
        <taxon>Eukaryota</taxon>
        <taxon>Rhodophyta</taxon>
        <taxon>Bangiophyceae</taxon>
        <taxon>Bangiales</taxon>
        <taxon>Bangiaceae</taxon>
        <taxon>Pyropia</taxon>
    </lineage>
</organism>
<gene>
    <name evidence="1" type="ORF">I4F81_012071</name>
</gene>
<protein>
    <submittedName>
        <fullName evidence="1">Uncharacterized protein</fullName>
    </submittedName>
</protein>
<reference evidence="1" key="1">
    <citation type="submission" date="2019-11" db="EMBL/GenBank/DDBJ databases">
        <title>Nori genome reveals adaptations in red seaweeds to the harsh intertidal environment.</title>
        <authorList>
            <person name="Wang D."/>
            <person name="Mao Y."/>
        </authorList>
    </citation>
    <scope>NUCLEOTIDE SEQUENCE</scope>
    <source>
        <tissue evidence="1">Gametophyte</tissue>
    </source>
</reference>
<sequence>MLTLQRNSLSGSIVRRAGAYDVLAISRVTGGYCQTRECMDLSAVNVVGSRRYDYYNGTHAPLLTHTDGSGVAVPVSMADEDLLSLGRAAVADARWLPATPAADSWAIRAGFTLTASATVAAPGSPPVATWTFDPDHTMANGTGPPEQARFTALPACNFSAAPAGWRVDDPVVRPAWLLGRGAREINPASAAEVALALAVTPCAYPLTANVRAAAGAAAGAGAGVGAPAAAAAPAAEIPPRIVWSPDARYASARATTRALAAQYDRAAWGAPPPADPASASAVAAAALVALPCAAAAVAALLSTRAWGEREAGAVTVLLVAGVASTGALAALTAEEKAGARWRGATIRDELTATLPGWGGTTAVYRSLAGAPLVRVQTLYLGARHGYRVGLLAGLTAATGVAYAVLCLVAIFVIVTRGSWRQRTD</sequence>
<keyword evidence="2" id="KW-1185">Reference proteome</keyword>
<proteinExistence type="predicted"/>
<comment type="caution">
    <text evidence="1">The sequence shown here is derived from an EMBL/GenBank/DDBJ whole genome shotgun (WGS) entry which is preliminary data.</text>
</comment>
<dbReference type="EMBL" id="CM020620">
    <property type="protein sequence ID" value="KAK1869598.1"/>
    <property type="molecule type" value="Genomic_DNA"/>
</dbReference>
<name>A0ACC3CIG2_PYRYE</name>
<accession>A0ACC3CIG2</accession>
<evidence type="ECO:0000313" key="2">
    <source>
        <dbReference type="Proteomes" id="UP000798662"/>
    </source>
</evidence>
<evidence type="ECO:0000313" key="1">
    <source>
        <dbReference type="EMBL" id="KAK1869598.1"/>
    </source>
</evidence>
<dbReference type="Proteomes" id="UP000798662">
    <property type="component" value="Chromosome 3"/>
</dbReference>